<dbReference type="AlphaFoldDB" id="A0A1H7M5F0"/>
<dbReference type="Proteomes" id="UP000199664">
    <property type="component" value="Unassembled WGS sequence"/>
</dbReference>
<evidence type="ECO:0000313" key="1">
    <source>
        <dbReference type="EMBL" id="SEL06443.1"/>
    </source>
</evidence>
<dbReference type="EMBL" id="FOAN01000002">
    <property type="protein sequence ID" value="SEL06443.1"/>
    <property type="molecule type" value="Genomic_DNA"/>
</dbReference>
<keyword evidence="2" id="KW-1185">Reference proteome</keyword>
<sequence>MKSFAIAVAFAAIAAYGASLVLATYQRPVDVAFATSSVRL</sequence>
<gene>
    <name evidence="1" type="ORF">SAMN04515666_102729</name>
</gene>
<proteinExistence type="predicted"/>
<dbReference type="RefSeq" id="WP_280141471.1">
    <property type="nucleotide sequence ID" value="NZ_FOAN01000002.1"/>
</dbReference>
<organism evidence="1 2">
    <name type="scientific">Bosea lupini</name>
    <dbReference type="NCBI Taxonomy" id="1036779"/>
    <lineage>
        <taxon>Bacteria</taxon>
        <taxon>Pseudomonadati</taxon>
        <taxon>Pseudomonadota</taxon>
        <taxon>Alphaproteobacteria</taxon>
        <taxon>Hyphomicrobiales</taxon>
        <taxon>Boseaceae</taxon>
        <taxon>Bosea</taxon>
    </lineage>
</organism>
<protein>
    <submittedName>
        <fullName evidence="1">Uncharacterized protein</fullName>
    </submittedName>
</protein>
<reference evidence="2" key="1">
    <citation type="submission" date="2016-10" db="EMBL/GenBank/DDBJ databases">
        <authorList>
            <person name="Varghese N."/>
            <person name="Submissions S."/>
        </authorList>
    </citation>
    <scope>NUCLEOTIDE SEQUENCE [LARGE SCALE GENOMIC DNA]</scope>
    <source>
        <strain evidence="2">LMG 26383,CCUG 61248,R- 45681</strain>
    </source>
</reference>
<accession>A0A1H7M5F0</accession>
<evidence type="ECO:0000313" key="2">
    <source>
        <dbReference type="Proteomes" id="UP000199664"/>
    </source>
</evidence>
<dbReference type="STRING" id="1036779.SAMN04515666_102729"/>
<name>A0A1H7M5F0_9HYPH</name>